<gene>
    <name evidence="1" type="ORF">SAMN04487945_2566</name>
</gene>
<protein>
    <submittedName>
        <fullName evidence="1">Uncharacterized protein</fullName>
    </submittedName>
</protein>
<name>A0A1I0QGB7_9EURY</name>
<accession>A0A1I0QGB7</accession>
<sequence>MPQDYRLVSELVRPGDSLPCPEDADPVVRPAGRPGFVCVTYLKEVTRVPFTGGGDEEPDLGYVR</sequence>
<organism evidence="1 2">
    <name type="scientific">Halobacterium jilantaiense</name>
    <dbReference type="NCBI Taxonomy" id="355548"/>
    <lineage>
        <taxon>Archaea</taxon>
        <taxon>Methanobacteriati</taxon>
        <taxon>Methanobacteriota</taxon>
        <taxon>Stenosarchaea group</taxon>
        <taxon>Halobacteria</taxon>
        <taxon>Halobacteriales</taxon>
        <taxon>Halobacteriaceae</taxon>
        <taxon>Halobacterium</taxon>
    </lineage>
</organism>
<evidence type="ECO:0000313" key="2">
    <source>
        <dbReference type="Proteomes" id="UP000198518"/>
    </source>
</evidence>
<proteinExistence type="predicted"/>
<dbReference type="STRING" id="355548.SAMN04487945_2566"/>
<dbReference type="EMBL" id="FOJA01000001">
    <property type="protein sequence ID" value="SEW25887.1"/>
    <property type="molecule type" value="Genomic_DNA"/>
</dbReference>
<reference evidence="1 2" key="1">
    <citation type="submission" date="2016-10" db="EMBL/GenBank/DDBJ databases">
        <authorList>
            <person name="de Groot N.N."/>
        </authorList>
    </citation>
    <scope>NUCLEOTIDE SEQUENCE [LARGE SCALE GENOMIC DNA]</scope>
    <source>
        <strain evidence="1 2">CGMCC 1.5337</strain>
    </source>
</reference>
<dbReference type="AlphaFoldDB" id="A0A1I0QGB7"/>
<dbReference type="Proteomes" id="UP000198518">
    <property type="component" value="Unassembled WGS sequence"/>
</dbReference>
<evidence type="ECO:0000313" key="1">
    <source>
        <dbReference type="EMBL" id="SEW25887.1"/>
    </source>
</evidence>
<keyword evidence="2" id="KW-1185">Reference proteome</keyword>
<dbReference type="OrthoDB" id="252867at2157"/>
<dbReference type="RefSeq" id="WP_089669859.1">
    <property type="nucleotide sequence ID" value="NZ_FOJA01000001.1"/>
</dbReference>